<evidence type="ECO:0000313" key="4">
    <source>
        <dbReference type="Proteomes" id="UP000192578"/>
    </source>
</evidence>
<name>A0A9X6NFE9_HYPEX</name>
<dbReference type="PANTHER" id="PTHR48047">
    <property type="entry name" value="GLYCOSYLTRANSFERASE"/>
    <property type="match status" value="1"/>
</dbReference>
<proteinExistence type="inferred from homology"/>
<gene>
    <name evidence="3" type="ORF">BV898_16150</name>
</gene>
<comment type="similarity">
    <text evidence="1">Belongs to the UDP-glycosyltransferase family.</text>
</comment>
<evidence type="ECO:0000256" key="2">
    <source>
        <dbReference type="ARBA" id="ARBA00022679"/>
    </source>
</evidence>
<dbReference type="GO" id="GO:0035251">
    <property type="term" value="F:UDP-glucosyltransferase activity"/>
    <property type="evidence" value="ECO:0007669"/>
    <property type="project" value="TreeGrafter"/>
</dbReference>
<keyword evidence="2" id="KW-0808">Transferase</keyword>
<dbReference type="CDD" id="cd03784">
    <property type="entry name" value="GT1_Gtf-like"/>
    <property type="match status" value="1"/>
</dbReference>
<dbReference type="Gene3D" id="3.40.50.2000">
    <property type="entry name" value="Glycogen Phosphorylase B"/>
    <property type="match status" value="2"/>
</dbReference>
<dbReference type="FunFam" id="3.40.50.2000:FF:000060">
    <property type="entry name" value="Glycosyltransferase"/>
    <property type="match status" value="1"/>
</dbReference>
<dbReference type="AlphaFoldDB" id="A0A9X6NFE9"/>
<accession>A0A9X6NFE9</accession>
<organism evidence="3 4">
    <name type="scientific">Hypsibius exemplaris</name>
    <name type="common">Freshwater tardigrade</name>
    <dbReference type="NCBI Taxonomy" id="2072580"/>
    <lineage>
        <taxon>Eukaryota</taxon>
        <taxon>Metazoa</taxon>
        <taxon>Ecdysozoa</taxon>
        <taxon>Tardigrada</taxon>
        <taxon>Eutardigrada</taxon>
        <taxon>Parachela</taxon>
        <taxon>Hypsibioidea</taxon>
        <taxon>Hypsibiidae</taxon>
        <taxon>Hypsibius</taxon>
    </lineage>
</organism>
<dbReference type="Pfam" id="PF00201">
    <property type="entry name" value="UDPGT"/>
    <property type="match status" value="1"/>
</dbReference>
<reference evidence="4" key="1">
    <citation type="submission" date="2017-01" db="EMBL/GenBank/DDBJ databases">
        <title>Comparative genomics of anhydrobiosis in the tardigrade Hypsibius dujardini.</title>
        <authorList>
            <person name="Yoshida Y."/>
            <person name="Koutsovoulos G."/>
            <person name="Laetsch D."/>
            <person name="Stevens L."/>
            <person name="Kumar S."/>
            <person name="Horikawa D."/>
            <person name="Ishino K."/>
            <person name="Komine S."/>
            <person name="Tomita M."/>
            <person name="Blaxter M."/>
            <person name="Arakawa K."/>
        </authorList>
    </citation>
    <scope>NUCLEOTIDE SEQUENCE [LARGE SCALE GENOMIC DNA]</scope>
    <source>
        <strain evidence="4">Z151</strain>
    </source>
</reference>
<dbReference type="PANTHER" id="PTHR48047:SF107">
    <property type="entry name" value="UDP-GLYCOSYLTRANSFERASE 92A1-LIKE"/>
    <property type="match status" value="1"/>
</dbReference>
<comment type="caution">
    <text evidence="3">The sequence shown here is derived from an EMBL/GenBank/DDBJ whole genome shotgun (WGS) entry which is preliminary data.</text>
</comment>
<dbReference type="EMBL" id="MTYJ01000235">
    <property type="protein sequence ID" value="OWA51676.1"/>
    <property type="molecule type" value="Genomic_DNA"/>
</dbReference>
<dbReference type="OrthoDB" id="5835829at2759"/>
<evidence type="ECO:0000313" key="3">
    <source>
        <dbReference type="EMBL" id="OWA51676.1"/>
    </source>
</evidence>
<protein>
    <submittedName>
        <fullName evidence="3">Scopoletin glucosyltransferase</fullName>
    </submittedName>
</protein>
<keyword evidence="4" id="KW-1185">Reference proteome</keyword>
<dbReference type="SUPFAM" id="SSF53756">
    <property type="entry name" value="UDP-Glycosyltransferase/glycogen phosphorylase"/>
    <property type="match status" value="1"/>
</dbReference>
<dbReference type="InterPro" id="IPR002213">
    <property type="entry name" value="UDP_glucos_trans"/>
</dbReference>
<dbReference type="Proteomes" id="UP000192578">
    <property type="component" value="Unassembled WGS sequence"/>
</dbReference>
<sequence length="454" mass="49862">MASPAPERKHILLVTLGAYGHIIPLLELAKKLSPFHDVTFAVSACKTSELTTHELLTPSDRVAVYPIPDGMDNKPHDPDDKEAGKQFFIALTTSFVTLLTGMPTRTRDGTIKELKPVDVVIVDSFLAAPLPPPVPYYLFNASNSLFWQFVLALHDDTPTVAEDDEATARFIRLREPGGPELPVQLMEKMLFLPIKKALPRVTGVVINSLRDIETGLDAIAADPNMAGLTVHCVGPLFPEEKPTTDAKNFAVEEKVAKWLDGKEPESVVYVSFGSLATPTDEQVTILGQALLELGRPFLWSLQEKCHKFLPDGLKNELEGRDSLVLPWAPQKLILAHPSVAVFVSHCGWNSTLEGLGSGKPFVAWPMFADQLLNGQWIVKLGAGVLIPETGTKGVRIVPLEEIHTAINEVGGWKGAVSSYREASRVWSDKLRDGWSETGSSHKEFMDLIRFPDAK</sequence>
<evidence type="ECO:0000256" key="1">
    <source>
        <dbReference type="ARBA" id="ARBA00009995"/>
    </source>
</evidence>